<feature type="disulfide bond" evidence="17">
    <location>
        <begin position="117"/>
        <end position="126"/>
    </location>
</feature>
<evidence type="ECO:0000259" key="24">
    <source>
        <dbReference type="PROSITE" id="PS50240"/>
    </source>
</evidence>
<dbReference type="PANTHER" id="PTHR24264:SF46">
    <property type="entry name" value="COAGULATION FACTOR XII"/>
    <property type="match status" value="1"/>
</dbReference>
<dbReference type="PROSITE" id="PS50026">
    <property type="entry name" value="EGF_3"/>
    <property type="match status" value="2"/>
</dbReference>
<keyword evidence="12 20" id="KW-0720">Serine protease</keyword>
<proteinExistence type="inferred from homology"/>
<dbReference type="GO" id="GO:0006508">
    <property type="term" value="P:proteolysis"/>
    <property type="evidence" value="ECO:0000318"/>
    <property type="project" value="GO_Central"/>
</dbReference>
<dbReference type="GO" id="GO:0005615">
    <property type="term" value="C:extracellular space"/>
    <property type="evidence" value="ECO:0000318"/>
    <property type="project" value="GO_Central"/>
</dbReference>
<comment type="caution">
    <text evidence="17">Lacks conserved residue(s) required for the propagation of feature annotation.</text>
</comment>
<keyword evidence="13" id="KW-0106">Calcium</keyword>
<keyword evidence="14 19" id="KW-1015">Disulfide bond</keyword>
<dbReference type="Gene3D" id="2.40.10.10">
    <property type="entry name" value="Trypsin-like serine proteases"/>
    <property type="match status" value="1"/>
</dbReference>
<dbReference type="Ensembl" id="ENSACAT00000006299.4">
    <property type="protein sequence ID" value="ENSACAP00000006162.3"/>
    <property type="gene ID" value="ENSACAG00000006272.4"/>
</dbReference>
<comment type="subcellular location">
    <subcellularLocation>
        <location evidence="1">Cytoplasm</location>
    </subcellularLocation>
    <subcellularLocation>
        <location evidence="2">Secreted</location>
    </subcellularLocation>
</comment>
<accession>G1KF85</accession>
<evidence type="ECO:0000256" key="6">
    <source>
        <dbReference type="ARBA" id="ARBA00022536"/>
    </source>
</evidence>
<dbReference type="Gene3D" id="2.40.20.10">
    <property type="entry name" value="Plasminogen Kringle 4"/>
    <property type="match status" value="1"/>
</dbReference>
<evidence type="ECO:0000256" key="8">
    <source>
        <dbReference type="ARBA" id="ARBA00022670"/>
    </source>
</evidence>
<keyword evidence="9 21" id="KW-0732">Signal</keyword>
<dbReference type="STRING" id="28377.ENSACAP00000006162"/>
<dbReference type="SMART" id="SM00181">
    <property type="entry name" value="EGF"/>
    <property type="match status" value="2"/>
</dbReference>
<dbReference type="Proteomes" id="UP000001646">
    <property type="component" value="Chromosome 2"/>
</dbReference>
<name>G1KF85_ANOCA</name>
<dbReference type="InParanoid" id="G1KF85"/>
<dbReference type="InterPro" id="IPR033116">
    <property type="entry name" value="TRYPSIN_SER"/>
</dbReference>
<dbReference type="Pfam" id="PF00040">
    <property type="entry name" value="fn2"/>
    <property type="match status" value="1"/>
</dbReference>
<dbReference type="GeneID" id="100555717"/>
<dbReference type="PROSITE" id="PS01186">
    <property type="entry name" value="EGF_2"/>
    <property type="match status" value="2"/>
</dbReference>
<dbReference type="FunFam" id="2.40.20.10:FF:000016">
    <property type="entry name" value="Coagulation factor XII"/>
    <property type="match status" value="1"/>
</dbReference>
<evidence type="ECO:0000256" key="19">
    <source>
        <dbReference type="PROSITE-ProRule" id="PRU00479"/>
    </source>
</evidence>
<dbReference type="PROSITE" id="PS50240">
    <property type="entry name" value="TRYPSIN_DOM"/>
    <property type="match status" value="1"/>
</dbReference>
<evidence type="ECO:0000259" key="22">
    <source>
        <dbReference type="PROSITE" id="PS50026"/>
    </source>
</evidence>
<feature type="signal peptide" evidence="21">
    <location>
        <begin position="1"/>
        <end position="19"/>
    </location>
</feature>
<evidence type="ECO:0000256" key="1">
    <source>
        <dbReference type="ARBA" id="ARBA00004496"/>
    </source>
</evidence>
<dbReference type="SMART" id="SM00020">
    <property type="entry name" value="Tryp_SPc"/>
    <property type="match status" value="1"/>
</dbReference>
<feature type="disulfide bond" evidence="19">
    <location>
        <begin position="58"/>
        <end position="85"/>
    </location>
</feature>
<keyword evidence="4" id="KW-0963">Cytoplasm</keyword>
<dbReference type="CDD" id="cd00108">
    <property type="entry name" value="KR"/>
    <property type="match status" value="1"/>
</dbReference>
<dbReference type="PROSITE" id="PS51092">
    <property type="entry name" value="FN2_2"/>
    <property type="match status" value="1"/>
</dbReference>
<dbReference type="PRINTS" id="PR00018">
    <property type="entry name" value="KRINGLE"/>
</dbReference>
<evidence type="ECO:0000259" key="23">
    <source>
        <dbReference type="PROSITE" id="PS50070"/>
    </source>
</evidence>
<dbReference type="Pfam" id="PF00008">
    <property type="entry name" value="EGF"/>
    <property type="match status" value="2"/>
</dbReference>
<evidence type="ECO:0000256" key="15">
    <source>
        <dbReference type="ARBA" id="ARBA00023180"/>
    </source>
</evidence>
<dbReference type="InterPro" id="IPR001314">
    <property type="entry name" value="Peptidase_S1A"/>
</dbReference>
<dbReference type="GO" id="GO:0031638">
    <property type="term" value="P:zymogen activation"/>
    <property type="evidence" value="ECO:0007669"/>
    <property type="project" value="Ensembl"/>
</dbReference>
<dbReference type="PROSITE" id="PS00021">
    <property type="entry name" value="KRINGLE_1"/>
    <property type="match status" value="1"/>
</dbReference>
<evidence type="ECO:0000256" key="2">
    <source>
        <dbReference type="ARBA" id="ARBA00004613"/>
    </source>
</evidence>
<dbReference type="GO" id="GO:0002542">
    <property type="term" value="P:Factor XII activation"/>
    <property type="evidence" value="ECO:0007669"/>
    <property type="project" value="Ensembl"/>
</dbReference>
<dbReference type="GO" id="GO:0035821">
    <property type="term" value="P:modulation of process of another organism"/>
    <property type="evidence" value="ECO:0007669"/>
    <property type="project" value="UniProtKB-ARBA"/>
</dbReference>
<dbReference type="PROSITE" id="PS00135">
    <property type="entry name" value="TRYPSIN_SER"/>
    <property type="match status" value="1"/>
</dbReference>
<gene>
    <name evidence="26" type="primary">F12</name>
</gene>
<keyword evidence="27" id="KW-1185">Reference proteome</keyword>
<dbReference type="GO" id="GO:0005737">
    <property type="term" value="C:cytoplasm"/>
    <property type="evidence" value="ECO:0007669"/>
    <property type="project" value="UniProtKB-SubCell"/>
</dbReference>
<dbReference type="InterPro" id="IPR001881">
    <property type="entry name" value="EGF-like_Ca-bd_dom"/>
</dbReference>
<reference evidence="26" key="2">
    <citation type="submission" date="2025-08" db="UniProtKB">
        <authorList>
            <consortium name="Ensembl"/>
        </authorList>
    </citation>
    <scope>IDENTIFICATION</scope>
</reference>
<organism evidence="26 27">
    <name type="scientific">Anolis carolinensis</name>
    <name type="common">Green anole</name>
    <name type="synonym">American chameleon</name>
    <dbReference type="NCBI Taxonomy" id="28377"/>
    <lineage>
        <taxon>Eukaryota</taxon>
        <taxon>Metazoa</taxon>
        <taxon>Chordata</taxon>
        <taxon>Craniata</taxon>
        <taxon>Vertebrata</taxon>
        <taxon>Euteleostomi</taxon>
        <taxon>Lepidosauria</taxon>
        <taxon>Squamata</taxon>
        <taxon>Bifurcata</taxon>
        <taxon>Unidentata</taxon>
        <taxon>Episquamata</taxon>
        <taxon>Toxicofera</taxon>
        <taxon>Iguania</taxon>
        <taxon>Dactyloidae</taxon>
        <taxon>Anolis</taxon>
    </lineage>
</organism>
<dbReference type="GO" id="GO:0005509">
    <property type="term" value="F:calcium ion binding"/>
    <property type="evidence" value="ECO:0007669"/>
    <property type="project" value="InterPro"/>
</dbReference>
<dbReference type="Pfam" id="PF00051">
    <property type="entry name" value="Kringle"/>
    <property type="match status" value="1"/>
</dbReference>
<feature type="disulfide bond" evidence="17">
    <location>
        <begin position="197"/>
        <end position="206"/>
    </location>
</feature>
<evidence type="ECO:0000313" key="26">
    <source>
        <dbReference type="Ensembl" id="ENSACAP00000006162.3"/>
    </source>
</evidence>
<dbReference type="Bgee" id="ENSACAG00000006272">
    <property type="expression patterns" value="Expressed in liver and 2 other cell types or tissues"/>
</dbReference>
<keyword evidence="8 20" id="KW-0645">Protease</keyword>
<dbReference type="SMART" id="SM00130">
    <property type="entry name" value="KR"/>
    <property type="match status" value="1"/>
</dbReference>
<dbReference type="InterPro" id="IPR009003">
    <property type="entry name" value="Peptidase_S1_PA"/>
</dbReference>
<feature type="domain" description="Peptidase S1" evidence="24">
    <location>
        <begin position="352"/>
        <end position="591"/>
    </location>
</feature>
<dbReference type="PROSITE" id="PS00022">
    <property type="entry name" value="EGF_1"/>
    <property type="match status" value="2"/>
</dbReference>
<dbReference type="CDD" id="cd00062">
    <property type="entry name" value="FN2"/>
    <property type="match status" value="1"/>
</dbReference>
<dbReference type="InterPro" id="IPR018114">
    <property type="entry name" value="TRYPSIN_HIS"/>
</dbReference>
<dbReference type="PRINTS" id="PR00722">
    <property type="entry name" value="CHYMOTRYPSIN"/>
</dbReference>
<dbReference type="CDD" id="cd00054">
    <property type="entry name" value="EGF_CA"/>
    <property type="match status" value="2"/>
</dbReference>
<feature type="chain" id="PRO_5003413232" evidence="21">
    <location>
        <begin position="20"/>
        <end position="591"/>
    </location>
</feature>
<dbReference type="InterPro" id="IPR043504">
    <property type="entry name" value="Peptidase_S1_PA_chymotrypsin"/>
</dbReference>
<dbReference type="Gene3D" id="2.10.25.10">
    <property type="entry name" value="Laminin"/>
    <property type="match status" value="2"/>
</dbReference>
<evidence type="ECO:0000256" key="14">
    <source>
        <dbReference type="ARBA" id="ARBA00023157"/>
    </source>
</evidence>
<evidence type="ECO:0000256" key="12">
    <source>
        <dbReference type="ARBA" id="ARBA00022825"/>
    </source>
</evidence>
<dbReference type="InterPro" id="IPR038178">
    <property type="entry name" value="Kringle_sf"/>
</dbReference>
<evidence type="ECO:0000256" key="13">
    <source>
        <dbReference type="ARBA" id="ARBA00022837"/>
    </source>
</evidence>
<dbReference type="GO" id="GO:0004252">
    <property type="term" value="F:serine-type endopeptidase activity"/>
    <property type="evidence" value="ECO:0000318"/>
    <property type="project" value="GO_Central"/>
</dbReference>
<evidence type="ECO:0000256" key="11">
    <source>
        <dbReference type="ARBA" id="ARBA00022801"/>
    </source>
</evidence>
<dbReference type="FunFam" id="2.10.25.10:FF:000425">
    <property type="entry name" value="Eyes shut homolog"/>
    <property type="match status" value="1"/>
</dbReference>
<dbReference type="InterPro" id="IPR000562">
    <property type="entry name" value="FN_type2_dom"/>
</dbReference>
<dbReference type="MEROPS" id="S01.211"/>
<keyword evidence="10" id="KW-0677">Repeat</keyword>
<evidence type="ECO:0000256" key="5">
    <source>
        <dbReference type="ARBA" id="ARBA00022525"/>
    </source>
</evidence>
<evidence type="ECO:0000256" key="4">
    <source>
        <dbReference type="ARBA" id="ARBA00022490"/>
    </source>
</evidence>
<keyword evidence="7 18" id="KW-0420">Kringle</keyword>
<comment type="function">
    <text evidence="16">Factor XII is a serum glycoprotein that participates in the initiation of blood coagulation, fibrinolysis, and the generation of bradykinin and angiotensin. Prekallikrein is cleaved by factor XII to form kallikrein, which then cleaves factor XII first to alpha-factor XIIa and then trypsin cleaves it to beta-factor XIIa. Alpha-factor XIIa activates factor XI to factor XIa.</text>
</comment>
<dbReference type="GeneTree" id="ENSGT00940000161657"/>
<evidence type="ECO:0000256" key="16">
    <source>
        <dbReference type="ARBA" id="ARBA00037517"/>
    </source>
</evidence>
<dbReference type="InterPro" id="IPR000742">
    <property type="entry name" value="EGF"/>
</dbReference>
<dbReference type="GO" id="GO:0016540">
    <property type="term" value="P:protein autoprocessing"/>
    <property type="evidence" value="ECO:0007669"/>
    <property type="project" value="Ensembl"/>
</dbReference>
<dbReference type="SMART" id="SM00059">
    <property type="entry name" value="FN2"/>
    <property type="match status" value="1"/>
</dbReference>
<dbReference type="PROSITE" id="PS00134">
    <property type="entry name" value="TRYPSIN_HIS"/>
    <property type="match status" value="1"/>
</dbReference>
<comment type="similarity">
    <text evidence="3">Belongs to the peptidase S1 family. Snake venom subfamily.</text>
</comment>
<dbReference type="SMART" id="SM00179">
    <property type="entry name" value="EGF_CA"/>
    <property type="match status" value="2"/>
</dbReference>
<dbReference type="GO" id="GO:0007596">
    <property type="term" value="P:blood coagulation"/>
    <property type="evidence" value="ECO:0000318"/>
    <property type="project" value="GO_Central"/>
</dbReference>
<dbReference type="Pfam" id="PF00089">
    <property type="entry name" value="Trypsin"/>
    <property type="match status" value="1"/>
</dbReference>
<dbReference type="eggNOG" id="KOG3627">
    <property type="taxonomic scope" value="Eukaryota"/>
</dbReference>
<evidence type="ECO:0000256" key="7">
    <source>
        <dbReference type="ARBA" id="ARBA00022572"/>
    </source>
</evidence>
<dbReference type="Gene3D" id="2.10.10.10">
    <property type="entry name" value="Fibronectin, type II, collagen-binding"/>
    <property type="match status" value="1"/>
</dbReference>
<dbReference type="GO" id="GO:0010756">
    <property type="term" value="P:positive regulation of plasminogen activation"/>
    <property type="evidence" value="ECO:0007669"/>
    <property type="project" value="Ensembl"/>
</dbReference>
<dbReference type="GO" id="GO:0051919">
    <property type="term" value="P:positive regulation of fibrinolysis"/>
    <property type="evidence" value="ECO:0007669"/>
    <property type="project" value="Ensembl"/>
</dbReference>
<feature type="domain" description="Fibronectin type-II" evidence="25">
    <location>
        <begin position="39"/>
        <end position="87"/>
    </location>
</feature>
<keyword evidence="15" id="KW-0325">Glycoprotein</keyword>
<dbReference type="AlphaFoldDB" id="G1KF85"/>
<evidence type="ECO:0000256" key="3">
    <source>
        <dbReference type="ARBA" id="ARBA00009228"/>
    </source>
</evidence>
<dbReference type="eggNOG" id="KOG1217">
    <property type="taxonomic scope" value="Eukaryota"/>
</dbReference>
<dbReference type="InterPro" id="IPR001254">
    <property type="entry name" value="Trypsin_dom"/>
</dbReference>
<evidence type="ECO:0000256" key="17">
    <source>
        <dbReference type="PROSITE-ProRule" id="PRU00076"/>
    </source>
</evidence>
<feature type="domain" description="EGF-like" evidence="22">
    <location>
        <begin position="91"/>
        <end position="127"/>
    </location>
</feature>
<dbReference type="InterPro" id="IPR018056">
    <property type="entry name" value="Kringle_CS"/>
</dbReference>
<protein>
    <submittedName>
        <fullName evidence="26">Coagulation factor XII</fullName>
    </submittedName>
</protein>
<evidence type="ECO:0000259" key="25">
    <source>
        <dbReference type="PROSITE" id="PS51092"/>
    </source>
</evidence>
<dbReference type="CDD" id="cd00190">
    <property type="entry name" value="Tryp_SPc"/>
    <property type="match status" value="1"/>
</dbReference>
<keyword evidence="5" id="KW-0964">Secreted</keyword>
<dbReference type="SUPFAM" id="SSF57440">
    <property type="entry name" value="Kringle-like"/>
    <property type="match status" value="2"/>
</dbReference>
<dbReference type="HOGENOM" id="CLU_006842_18_1_1"/>
<dbReference type="PRINTS" id="PR00013">
    <property type="entry name" value="FNTYPEII"/>
</dbReference>
<dbReference type="InterPro" id="IPR036943">
    <property type="entry name" value="FN_type2_sf"/>
</dbReference>
<dbReference type="PANTHER" id="PTHR24264">
    <property type="entry name" value="TRYPSIN-RELATED"/>
    <property type="match status" value="1"/>
</dbReference>
<feature type="domain" description="EGF-like" evidence="22">
    <location>
        <begin position="171"/>
        <end position="207"/>
    </location>
</feature>
<evidence type="ECO:0000256" key="9">
    <source>
        <dbReference type="ARBA" id="ARBA00022729"/>
    </source>
</evidence>
<evidence type="ECO:0000256" key="18">
    <source>
        <dbReference type="PROSITE-ProRule" id="PRU00121"/>
    </source>
</evidence>
<dbReference type="InterPro" id="IPR013806">
    <property type="entry name" value="Kringle-like"/>
</dbReference>
<evidence type="ECO:0000313" key="27">
    <source>
        <dbReference type="Proteomes" id="UP000001646"/>
    </source>
</evidence>
<dbReference type="OrthoDB" id="9925451at2759"/>
<dbReference type="SUPFAM" id="SSF50494">
    <property type="entry name" value="Trypsin-like serine proteases"/>
    <property type="match status" value="1"/>
</dbReference>
<feature type="disulfide bond" evidence="19">
    <location>
        <begin position="44"/>
        <end position="70"/>
    </location>
</feature>
<reference evidence="26" key="3">
    <citation type="submission" date="2025-09" db="UniProtKB">
        <authorList>
            <consortium name="Ensembl"/>
        </authorList>
    </citation>
    <scope>IDENTIFICATION</scope>
</reference>
<feature type="domain" description="Kringle" evidence="23">
    <location>
        <begin position="213"/>
        <end position="294"/>
    </location>
</feature>
<evidence type="ECO:0000256" key="21">
    <source>
        <dbReference type="SAM" id="SignalP"/>
    </source>
</evidence>
<dbReference type="KEGG" id="acs:100555717"/>
<evidence type="ECO:0000256" key="10">
    <source>
        <dbReference type="ARBA" id="ARBA00022737"/>
    </source>
</evidence>
<dbReference type="SUPFAM" id="SSF57196">
    <property type="entry name" value="EGF/Laminin"/>
    <property type="match status" value="1"/>
</dbReference>
<dbReference type="GO" id="GO:0051788">
    <property type="term" value="P:response to misfolded protein"/>
    <property type="evidence" value="ECO:0007669"/>
    <property type="project" value="Ensembl"/>
</dbReference>
<dbReference type="PROSITE" id="PS50070">
    <property type="entry name" value="KRINGLE_2"/>
    <property type="match status" value="1"/>
</dbReference>
<keyword evidence="6 17" id="KW-0245">EGF-like domain</keyword>
<keyword evidence="11 20" id="KW-0378">Hydrolase</keyword>
<dbReference type="InterPro" id="IPR050127">
    <property type="entry name" value="Serine_Proteases_S1"/>
</dbReference>
<dbReference type="FunFam" id="2.10.25.10:FF:000012">
    <property type="entry name" value="Delta-like protein"/>
    <property type="match status" value="1"/>
</dbReference>
<dbReference type="CTD" id="2161"/>
<reference evidence="26 27" key="1">
    <citation type="submission" date="2009-12" db="EMBL/GenBank/DDBJ databases">
        <title>The Genome Sequence of Anolis carolinensis (Green Anole Lizard).</title>
        <authorList>
            <consortium name="The Genome Sequencing Platform"/>
            <person name="Di Palma F."/>
            <person name="Alfoldi J."/>
            <person name="Heiman D."/>
            <person name="Young S."/>
            <person name="Grabherr M."/>
            <person name="Johnson J."/>
            <person name="Lander E.S."/>
            <person name="Lindblad-Toh K."/>
        </authorList>
    </citation>
    <scope>NUCLEOTIDE SEQUENCE [LARGE SCALE GENOMIC DNA]</scope>
    <source>
        <strain evidence="26 27">JBL SC #1</strain>
    </source>
</reference>
<dbReference type="InterPro" id="IPR000001">
    <property type="entry name" value="Kringle"/>
</dbReference>
<sequence>MTSLLLLLFLPFSMLLSQGESFLGIPHRPHKKELEDTSSNEEPCHFPFRYQRQMHYSCIPGNFIIPRHWCATTENYDRDHKWKYCREEERPQRHCDPNPCQNGGICEARKIGFHCICRPGFHGRNCERESCFGAQRPPHIGMKDTWLRYHQPAGLEECHCFGKDIACRPVHGKDCATNPCLNGGLCLELKSSWVCGCPEGFSGSLCDIDHNQTCYNGNGELYRGTARNGVTGALCVPWDSPILHSEYSSNMNNAVSLGLGAHPFCRNPDNDNQPWCYVLHNMQLTWEYCNVTRCLPPPAGSMVQQQENEPTVSVQMSLNQTVSSSSTVSEPITITPVCGRRYTKTTSSLKRVVGGMVALSGSHPYLAALYIGDQFCGGSLIASCWILTAAHCLEFRPDVSKISVVLGQTLYNRSTKGSVKLHVQGYRLHEHYSVLTKQHDIALVQLKEKIPGHCAEFSHSISPICLPSSMKSTYDTSKQCQIAGWGHMYEGDDKLSLLLQEADIPIIPHEQCTSQQIHGNRITEGMLCAGYLDGRADACQGDSGGPLVCEEQNGATVRGIVSWGTGCAQENKPGVYTNVADYLDWIQSNMQ</sequence>
<evidence type="ECO:0000256" key="20">
    <source>
        <dbReference type="RuleBase" id="RU363034"/>
    </source>
</evidence>
<dbReference type="PROSITE" id="PS00023">
    <property type="entry name" value="FN2_1"/>
    <property type="match status" value="1"/>
</dbReference>
<dbReference type="FunFam" id="2.40.10.10:FF:000003">
    <property type="entry name" value="Transmembrane serine protease 3"/>
    <property type="match status" value="1"/>
</dbReference>
<dbReference type="GO" id="GO:0030194">
    <property type="term" value="P:positive regulation of blood coagulation"/>
    <property type="evidence" value="ECO:0007669"/>
    <property type="project" value="Ensembl"/>
</dbReference>